<feature type="binding site" evidence="7">
    <location>
        <position position="94"/>
    </location>
    <ligand>
        <name>S-adenosyl-L-methionine</name>
        <dbReference type="ChEBI" id="CHEBI:59789"/>
    </ligand>
</feature>
<keyword evidence="10" id="KW-1185">Reference proteome</keyword>
<proteinExistence type="inferred from homology"/>
<dbReference type="EC" id="2.1.1.33" evidence="7"/>
<reference evidence="10" key="1">
    <citation type="journal article" date="2013" name="Genome Announc.">
        <title>Draft Genome Sequence of the Dimorphic Prosthecate Bacterium Brevundimonas abyssalis TAR-001T.</title>
        <authorList>
            <person name="Tsubouchi T."/>
            <person name="Nishi S."/>
            <person name="Usui K."/>
            <person name="Shimane Y."/>
            <person name="Takaki Y."/>
            <person name="Maruyama T."/>
            <person name="Hatada Y."/>
        </authorList>
    </citation>
    <scope>NUCLEOTIDE SEQUENCE [LARGE SCALE GENOMIC DNA]</scope>
    <source>
        <strain evidence="10">TAR-001</strain>
    </source>
</reference>
<evidence type="ECO:0000256" key="4">
    <source>
        <dbReference type="ARBA" id="ARBA00022679"/>
    </source>
</evidence>
<dbReference type="Proteomes" id="UP000016569">
    <property type="component" value="Unassembled WGS sequence"/>
</dbReference>
<feature type="binding site" evidence="7">
    <location>
        <position position="143"/>
    </location>
    <ligand>
        <name>S-adenosyl-L-methionine</name>
        <dbReference type="ChEBI" id="CHEBI:59789"/>
    </ligand>
</feature>
<dbReference type="NCBIfam" id="TIGR00091">
    <property type="entry name" value="tRNA (guanosine(46)-N7)-methyltransferase TrmB"/>
    <property type="match status" value="1"/>
</dbReference>
<keyword evidence="3 7" id="KW-0489">Methyltransferase</keyword>
<accession>A0A8E0NBZ1</accession>
<evidence type="ECO:0000256" key="5">
    <source>
        <dbReference type="ARBA" id="ARBA00022691"/>
    </source>
</evidence>
<keyword evidence="6 7" id="KW-0819">tRNA processing</keyword>
<dbReference type="OrthoDB" id="9802090at2"/>
<dbReference type="AlphaFoldDB" id="A0A8E0NBZ1"/>
<evidence type="ECO:0000256" key="6">
    <source>
        <dbReference type="ARBA" id="ARBA00022694"/>
    </source>
</evidence>
<dbReference type="Pfam" id="PF02390">
    <property type="entry name" value="Methyltransf_4"/>
    <property type="match status" value="1"/>
</dbReference>
<keyword evidence="5 7" id="KW-0949">S-adenosyl-L-methionine</keyword>
<evidence type="ECO:0000256" key="1">
    <source>
        <dbReference type="ARBA" id="ARBA00000142"/>
    </source>
</evidence>
<organism evidence="9 10">
    <name type="scientific">Brevundimonas abyssalis TAR-001</name>
    <dbReference type="NCBI Taxonomy" id="1391729"/>
    <lineage>
        <taxon>Bacteria</taxon>
        <taxon>Pseudomonadati</taxon>
        <taxon>Pseudomonadota</taxon>
        <taxon>Alphaproteobacteria</taxon>
        <taxon>Caulobacterales</taxon>
        <taxon>Caulobacteraceae</taxon>
        <taxon>Brevundimonas</taxon>
    </lineage>
</organism>
<evidence type="ECO:0000256" key="8">
    <source>
        <dbReference type="SAM" id="MobiDB-lite"/>
    </source>
</evidence>
<feature type="binding site" evidence="7">
    <location>
        <position position="69"/>
    </location>
    <ligand>
        <name>S-adenosyl-L-methionine</name>
        <dbReference type="ChEBI" id="CHEBI:59789"/>
    </ligand>
</feature>
<feature type="binding site" evidence="7">
    <location>
        <position position="147"/>
    </location>
    <ligand>
        <name>substrate</name>
    </ligand>
</feature>
<sequence length="237" mass="26720">MSEPDDKTEGPAPSWGPMRSFGRIRSRTLKPRQAALFDTLLPTIALPDPEAGPIDPKALMPEATEVWIEIGFGGGEHLAEQARRHPHALMIGCEPFLNGVGSALRHVEEMGLKNVRLHAGDARAVMAALPDASLDRVMILFPDPWPKARHNKRRLIQDETAVEIARVLKPGGRLRFVTDWKDYAAWAHERFLRTEGLEWQAERADDWRTAPADHVTTRYEEKQLGDTPPLFLEFVRT</sequence>
<dbReference type="EMBL" id="BATC01000031">
    <property type="protein sequence ID" value="GAD59564.1"/>
    <property type="molecule type" value="Genomic_DNA"/>
</dbReference>
<feature type="binding site" evidence="7">
    <location>
        <begin position="217"/>
        <end position="220"/>
    </location>
    <ligand>
        <name>substrate</name>
    </ligand>
</feature>
<feature type="region of interest" description="Interaction with RNA" evidence="7">
    <location>
        <begin position="149"/>
        <end position="154"/>
    </location>
</feature>
<evidence type="ECO:0000313" key="9">
    <source>
        <dbReference type="EMBL" id="GAD59564.1"/>
    </source>
</evidence>
<dbReference type="PANTHER" id="PTHR23417">
    <property type="entry name" value="3-DEOXY-D-MANNO-OCTULOSONIC-ACID TRANSFERASE/TRNA GUANINE-N 7 - -METHYLTRANSFERASE"/>
    <property type="match status" value="1"/>
</dbReference>
<dbReference type="UniPathway" id="UPA00989"/>
<comment type="function">
    <text evidence="2 7">Catalyzes the formation of N(7)-methylguanine at position 46 (m7G46) in tRNA.</text>
</comment>
<feature type="region of interest" description="Disordered" evidence="8">
    <location>
        <begin position="1"/>
        <end position="23"/>
    </location>
</feature>
<dbReference type="HAMAP" id="MF_01057">
    <property type="entry name" value="tRNA_methyltr_TrmB"/>
    <property type="match status" value="1"/>
</dbReference>
<dbReference type="GO" id="GO:0043527">
    <property type="term" value="C:tRNA methyltransferase complex"/>
    <property type="evidence" value="ECO:0007669"/>
    <property type="project" value="TreeGrafter"/>
</dbReference>
<protein>
    <recommendedName>
        <fullName evidence="7">tRNA (guanine-N(7)-)-methyltransferase</fullName>
        <ecNumber evidence="7">2.1.1.33</ecNumber>
    </recommendedName>
    <alternativeName>
        <fullName evidence="7">tRNA (guanine(46)-N(7))-methyltransferase</fullName>
    </alternativeName>
    <alternativeName>
        <fullName evidence="7">tRNA(m7G46)-methyltransferase</fullName>
    </alternativeName>
</protein>
<name>A0A8E0NBZ1_9CAUL</name>
<comment type="catalytic activity">
    <reaction evidence="1 7">
        <text>guanosine(46) in tRNA + S-adenosyl-L-methionine = N(7)-methylguanosine(46) in tRNA + S-adenosyl-L-homocysteine</text>
        <dbReference type="Rhea" id="RHEA:42708"/>
        <dbReference type="Rhea" id="RHEA-COMP:10188"/>
        <dbReference type="Rhea" id="RHEA-COMP:10189"/>
        <dbReference type="ChEBI" id="CHEBI:57856"/>
        <dbReference type="ChEBI" id="CHEBI:59789"/>
        <dbReference type="ChEBI" id="CHEBI:74269"/>
        <dbReference type="ChEBI" id="CHEBI:74480"/>
        <dbReference type="EC" id="2.1.1.33"/>
    </reaction>
</comment>
<dbReference type="Gene3D" id="3.40.50.150">
    <property type="entry name" value="Vaccinia Virus protein VP39"/>
    <property type="match status" value="1"/>
</dbReference>
<evidence type="ECO:0000256" key="3">
    <source>
        <dbReference type="ARBA" id="ARBA00022603"/>
    </source>
</evidence>
<dbReference type="InterPro" id="IPR003358">
    <property type="entry name" value="tRNA_(Gua-N-7)_MeTrfase_Trmb"/>
</dbReference>
<dbReference type="RefSeq" id="WP_021697659.1">
    <property type="nucleotide sequence ID" value="NZ_BATC01000031.1"/>
</dbReference>
<dbReference type="PANTHER" id="PTHR23417:SF14">
    <property type="entry name" value="PENTACOTRIPEPTIDE-REPEAT REGION OF PRORP DOMAIN-CONTAINING PROTEIN"/>
    <property type="match status" value="1"/>
</dbReference>
<evidence type="ECO:0000256" key="2">
    <source>
        <dbReference type="ARBA" id="ARBA00003015"/>
    </source>
</evidence>
<keyword evidence="4 7" id="KW-0808">Transferase</keyword>
<dbReference type="InterPro" id="IPR055361">
    <property type="entry name" value="tRNA_methyltr_TrmB_bact"/>
</dbReference>
<dbReference type="InterPro" id="IPR029063">
    <property type="entry name" value="SAM-dependent_MTases_sf"/>
</dbReference>
<comment type="caution">
    <text evidence="9">The sequence shown here is derived from an EMBL/GenBank/DDBJ whole genome shotgun (WGS) entry which is preliminary data.</text>
</comment>
<dbReference type="GO" id="GO:0008176">
    <property type="term" value="F:tRNA (guanine(46)-N7)-methyltransferase activity"/>
    <property type="evidence" value="ECO:0007669"/>
    <property type="project" value="UniProtKB-UniRule"/>
</dbReference>
<gene>
    <name evidence="7" type="primary">trmB</name>
    <name evidence="9" type="ORF">MBEBAB_1814</name>
</gene>
<feature type="binding site" evidence="7">
    <location>
        <position position="179"/>
    </location>
    <ligand>
        <name>substrate</name>
    </ligand>
</feature>
<comment type="similarity">
    <text evidence="7">Belongs to the class I-like SAM-binding methyltransferase superfamily. TrmB family.</text>
</comment>
<comment type="pathway">
    <text evidence="7">tRNA modification; N(7)-methylguanine-tRNA biosynthesis.</text>
</comment>
<dbReference type="SUPFAM" id="SSF53335">
    <property type="entry name" value="S-adenosyl-L-methionine-dependent methyltransferases"/>
    <property type="match status" value="1"/>
</dbReference>
<evidence type="ECO:0000313" key="10">
    <source>
        <dbReference type="Proteomes" id="UP000016569"/>
    </source>
</evidence>
<dbReference type="CDD" id="cd02440">
    <property type="entry name" value="AdoMet_MTases"/>
    <property type="match status" value="1"/>
</dbReference>
<evidence type="ECO:0000256" key="7">
    <source>
        <dbReference type="HAMAP-Rule" id="MF_01057"/>
    </source>
</evidence>
<dbReference type="PROSITE" id="PS51625">
    <property type="entry name" value="SAM_MT_TRMB"/>
    <property type="match status" value="1"/>
</dbReference>
<feature type="binding site" evidence="7">
    <location>
        <position position="121"/>
    </location>
    <ligand>
        <name>S-adenosyl-L-methionine</name>
        <dbReference type="ChEBI" id="CHEBI:59789"/>
    </ligand>
</feature>